<evidence type="ECO:0000313" key="2">
    <source>
        <dbReference type="Proteomes" id="UP000308836"/>
    </source>
</evidence>
<protein>
    <submittedName>
        <fullName evidence="1">DNA polymerase III subunit alpha</fullName>
    </submittedName>
</protein>
<name>A0AC61R6V6_9FIRM</name>
<dbReference type="EMBL" id="SRYG01000012">
    <property type="protein sequence ID" value="TGY65841.1"/>
    <property type="molecule type" value="Genomic_DNA"/>
</dbReference>
<organism evidence="1 2">
    <name type="scientific">Dubosiella muris</name>
    <dbReference type="NCBI Taxonomy" id="3038133"/>
    <lineage>
        <taxon>Bacteria</taxon>
        <taxon>Bacillati</taxon>
        <taxon>Bacillota</taxon>
        <taxon>Erysipelotrichia</taxon>
        <taxon>Erysipelotrichales</taxon>
        <taxon>Erysipelotrichaceae</taxon>
        <taxon>Dubosiella</taxon>
    </lineage>
</organism>
<comment type="caution">
    <text evidence="1">The sequence shown here is derived from an EMBL/GenBank/DDBJ whole genome shotgun (WGS) entry which is preliminary data.</text>
</comment>
<gene>
    <name evidence="1" type="ORF">E5336_06715</name>
</gene>
<accession>A0AC61R6V6</accession>
<reference evidence="1" key="1">
    <citation type="submission" date="2019-04" db="EMBL/GenBank/DDBJ databases">
        <title>Microbes associate with the intestines of laboratory mice.</title>
        <authorList>
            <person name="Navarre W."/>
            <person name="Wong E."/>
            <person name="Huang K."/>
            <person name="Tropini C."/>
            <person name="Ng K."/>
            <person name="Yu B."/>
        </authorList>
    </citation>
    <scope>NUCLEOTIDE SEQUENCE</scope>
    <source>
        <strain evidence="1">NM09_H32</strain>
    </source>
</reference>
<sequence>MIHLHTQSAFSLLQSPIRIEQLVKKAKMEQKKYVALTDRNVLFGVPAFLRACKQYDIAPIVGLEVEASVGETEKIGFVILAKNNEGLASLYQISALASRKEPTLDELAALQAGCALITYGDNDALEAALEQNDEKQLVAWLRRIQDAFEDLTIAIAMNDSRYRANLNGTLRDTARRCGLPTVALSRVLYLEENEVEDLKVLRAIEKQTTIEDPALLVSYGRYFRTDAEMERLYEQADLEMTEQIAARCHLTEPFAQSQLPVFENKLGIDSRSYLIKLCKAGLAKRLNGRMDPVYVQRLEYELSVITSMEFTDYFLIVYDMIRFARSRKILVGPGRGSAAGSLVAYCLGITHIDPIQNHLLFERFLNPERISMPDIDTDFPDDRREEVIAYLVEKYGIDHVSQIITFSNLKAKQVLRDVGKTFGYPSRELDQITSLIPSIQGVPMTLQGAYEGVPAFRKMVESHSKWKRLFAQARRLEGLPRHTSVHAAGIVLSRKKILDVCPLFEIEGGLHAVQYTMENLEPLGLIKMDVLALRNLTTIDRILRAIEKAGKGWLEIFKLPQDDAKTYELLAQADTVGVFQFEGDGIKALLKKVKPRTFADISVTLALYRPGPMENIPLYLKQREHPETIRYAHPLLEPILKETYGVMIYQEQIMQIAQVVGKMTLAQADSLRKAMSKKKKDVMESYRTTFLNGAMAQGIEKPVAEGIFETMEQFAKYGFNKSHSYAYSIVAYIMAYLKANYPLYFYQSLLNSVIGASEKSAEYIYECTKRNVPILPASVLRSEEGYVIEGNALRMPLQVLKGIGKSVYPKIIEERKKREFADVFECMTRLNAVKVGEGAIRILIDGGAFDEFGINRVTLRENLAQIWNYARIVKVEDADEIRFDFSIASKPNLTRYEERPFEKAQRERDVYGFYLSEHPIRTLRNRRYQNVPTLAQMEHQLGYVKALVRVVRVKPHKTKRGDMMAFVNIEDESRTSEAVVMPKLFERVKDELKPGALLVLEGKKEKEDSILANRITLVVLSPES</sequence>
<proteinExistence type="predicted"/>
<evidence type="ECO:0000313" key="1">
    <source>
        <dbReference type="EMBL" id="TGY65841.1"/>
    </source>
</evidence>
<dbReference type="Proteomes" id="UP000308836">
    <property type="component" value="Unassembled WGS sequence"/>
</dbReference>
<keyword evidence="2" id="KW-1185">Reference proteome</keyword>